<dbReference type="EMBL" id="FOSQ01000002">
    <property type="protein sequence ID" value="SFK45766.1"/>
    <property type="molecule type" value="Genomic_DNA"/>
</dbReference>
<evidence type="ECO:0000256" key="2">
    <source>
        <dbReference type="SAM" id="SignalP"/>
    </source>
</evidence>
<protein>
    <submittedName>
        <fullName evidence="3">Tripartite-type tricarboxylate transporter, receptor component TctC</fullName>
    </submittedName>
</protein>
<proteinExistence type="inferred from homology"/>
<sequence length="318" mass="33556">MKLTRRAALAAPLVLAAPRLAQAAWPERPVTLIVPFAAGGGTDISARVMAQYLERELGQPFVVQNRPGAGGAIGLGALAAAAPDGYTLAIINTPGIVTIPIERNAGWTMDSFTFIAGVVDDPGTFSVHPDSPIRTMTDLVEAAKREPGRITVATQGVGSAGHINTLLLEQTTGAQLEPVVYQGAAPAALALLRKEVVVATANLGEALTFARNQPWRTLGVMADQRNAMAPAVPTLREMGMDILGGSLRGVGGPRGMAPDVVARLSAAIAKVVANPEFITTSERAFQPLRYLNSADYIAYLRASDATHRALWRVRPWNV</sequence>
<dbReference type="PANTHER" id="PTHR42928">
    <property type="entry name" value="TRICARBOXYLATE-BINDING PROTEIN"/>
    <property type="match status" value="1"/>
</dbReference>
<feature type="chain" id="PRO_5011458919" evidence="2">
    <location>
        <begin position="24"/>
        <end position="318"/>
    </location>
</feature>
<dbReference type="InterPro" id="IPR005064">
    <property type="entry name" value="BUG"/>
</dbReference>
<dbReference type="RefSeq" id="WP_092958849.1">
    <property type="nucleotide sequence ID" value="NZ_FOSQ01000002.1"/>
</dbReference>
<evidence type="ECO:0000313" key="4">
    <source>
        <dbReference type="Proteomes" id="UP000199473"/>
    </source>
</evidence>
<reference evidence="3 4" key="1">
    <citation type="submission" date="2016-10" db="EMBL/GenBank/DDBJ databases">
        <authorList>
            <person name="de Groot N.N."/>
        </authorList>
    </citation>
    <scope>NUCLEOTIDE SEQUENCE [LARGE SCALE GENOMIC DNA]</scope>
    <source>
        <strain evidence="3 4">DSM 19981</strain>
    </source>
</reference>
<dbReference type="CDD" id="cd07012">
    <property type="entry name" value="PBP2_Bug_TTT"/>
    <property type="match status" value="1"/>
</dbReference>
<name>A0A1I3ZQ23_9PROT</name>
<keyword evidence="3" id="KW-0675">Receptor</keyword>
<dbReference type="STRING" id="1123062.SAMN02745775_102620"/>
<dbReference type="OrthoDB" id="7246401at2"/>
<gene>
    <name evidence="3" type="ORF">SAMN02745775_102620</name>
</gene>
<feature type="signal peptide" evidence="2">
    <location>
        <begin position="1"/>
        <end position="23"/>
    </location>
</feature>
<dbReference type="Pfam" id="PF03401">
    <property type="entry name" value="TctC"/>
    <property type="match status" value="1"/>
</dbReference>
<keyword evidence="2" id="KW-0732">Signal</keyword>
<dbReference type="Gene3D" id="3.40.190.10">
    <property type="entry name" value="Periplasmic binding protein-like II"/>
    <property type="match status" value="1"/>
</dbReference>
<accession>A0A1I3ZQ23</accession>
<evidence type="ECO:0000256" key="1">
    <source>
        <dbReference type="ARBA" id="ARBA00006987"/>
    </source>
</evidence>
<dbReference type="PIRSF" id="PIRSF017082">
    <property type="entry name" value="YflP"/>
    <property type="match status" value="1"/>
</dbReference>
<dbReference type="InterPro" id="IPR042100">
    <property type="entry name" value="Bug_dom1"/>
</dbReference>
<keyword evidence="4" id="KW-1185">Reference proteome</keyword>
<comment type="similarity">
    <text evidence="1">Belongs to the UPF0065 (bug) family.</text>
</comment>
<evidence type="ECO:0000313" key="3">
    <source>
        <dbReference type="EMBL" id="SFK45766.1"/>
    </source>
</evidence>
<dbReference type="PANTHER" id="PTHR42928:SF5">
    <property type="entry name" value="BLR1237 PROTEIN"/>
    <property type="match status" value="1"/>
</dbReference>
<dbReference type="AlphaFoldDB" id="A0A1I3ZQ23"/>
<organism evidence="3 4">
    <name type="scientific">Falsiroseomonas stagni DSM 19981</name>
    <dbReference type="NCBI Taxonomy" id="1123062"/>
    <lineage>
        <taxon>Bacteria</taxon>
        <taxon>Pseudomonadati</taxon>
        <taxon>Pseudomonadota</taxon>
        <taxon>Alphaproteobacteria</taxon>
        <taxon>Acetobacterales</taxon>
        <taxon>Roseomonadaceae</taxon>
        <taxon>Falsiroseomonas</taxon>
    </lineage>
</organism>
<dbReference type="Proteomes" id="UP000199473">
    <property type="component" value="Unassembled WGS sequence"/>
</dbReference>
<dbReference type="SUPFAM" id="SSF53850">
    <property type="entry name" value="Periplasmic binding protein-like II"/>
    <property type="match status" value="1"/>
</dbReference>
<dbReference type="Gene3D" id="3.40.190.150">
    <property type="entry name" value="Bordetella uptake gene, domain 1"/>
    <property type="match status" value="1"/>
</dbReference>